<dbReference type="OrthoDB" id="411857at2759"/>
<feature type="compositionally biased region" description="Low complexity" evidence="4">
    <location>
        <begin position="204"/>
        <end position="213"/>
    </location>
</feature>
<feature type="region of interest" description="Disordered" evidence="4">
    <location>
        <begin position="96"/>
        <end position="118"/>
    </location>
</feature>
<evidence type="ECO:0000313" key="6">
    <source>
        <dbReference type="EMBL" id="KDR74356.1"/>
    </source>
</evidence>
<dbReference type="NCBIfam" id="TIGR00756">
    <property type="entry name" value="PPR"/>
    <property type="match status" value="3"/>
</dbReference>
<feature type="region of interest" description="Disordered" evidence="4">
    <location>
        <begin position="158"/>
        <end position="225"/>
    </location>
</feature>
<dbReference type="InterPro" id="IPR050872">
    <property type="entry name" value="PPR_P_subfamily"/>
</dbReference>
<feature type="region of interest" description="Disordered" evidence="4">
    <location>
        <begin position="29"/>
        <end position="50"/>
    </location>
</feature>
<evidence type="ECO:0000256" key="1">
    <source>
        <dbReference type="ARBA" id="ARBA00007626"/>
    </source>
</evidence>
<evidence type="ECO:0000313" key="7">
    <source>
        <dbReference type="Proteomes" id="UP000027222"/>
    </source>
</evidence>
<comment type="similarity">
    <text evidence="1">Belongs to the PPR family. P subfamily.</text>
</comment>
<dbReference type="PANTHER" id="PTHR46128:SF329">
    <property type="entry name" value="MITOCHONDRIAL GROUP I INTRON SPLICING FACTOR DMR1"/>
    <property type="match status" value="1"/>
</dbReference>
<name>A0A067STY5_GALM3</name>
<dbReference type="Gene3D" id="1.25.40.10">
    <property type="entry name" value="Tetratricopeptide repeat domain"/>
    <property type="match status" value="5"/>
</dbReference>
<evidence type="ECO:0000256" key="2">
    <source>
        <dbReference type="ARBA" id="ARBA00022737"/>
    </source>
</evidence>
<dbReference type="InterPro" id="IPR002885">
    <property type="entry name" value="PPR_rpt"/>
</dbReference>
<dbReference type="InterPro" id="IPR033443">
    <property type="entry name" value="PROP1-like_PPR_dom"/>
</dbReference>
<proteinExistence type="inferred from homology"/>
<accession>A0A067STY5</accession>
<keyword evidence="7" id="KW-1185">Reference proteome</keyword>
<feature type="repeat" description="PPR" evidence="3">
    <location>
        <begin position="467"/>
        <end position="497"/>
    </location>
</feature>
<evidence type="ECO:0000256" key="3">
    <source>
        <dbReference type="PROSITE-ProRule" id="PRU00708"/>
    </source>
</evidence>
<feature type="compositionally biased region" description="Gly residues" evidence="4">
    <location>
        <begin position="40"/>
        <end position="50"/>
    </location>
</feature>
<dbReference type="STRING" id="685588.A0A067STY5"/>
<feature type="repeat" description="PPR" evidence="3">
    <location>
        <begin position="1045"/>
        <end position="1079"/>
    </location>
</feature>
<gene>
    <name evidence="6" type="ORF">GALMADRAFT_123802</name>
</gene>
<dbReference type="Pfam" id="PF01535">
    <property type="entry name" value="PPR"/>
    <property type="match status" value="2"/>
</dbReference>
<dbReference type="PROSITE" id="PS51375">
    <property type="entry name" value="PPR"/>
    <property type="match status" value="2"/>
</dbReference>
<evidence type="ECO:0000256" key="4">
    <source>
        <dbReference type="SAM" id="MobiDB-lite"/>
    </source>
</evidence>
<organism evidence="6 7">
    <name type="scientific">Galerina marginata (strain CBS 339.88)</name>
    <dbReference type="NCBI Taxonomy" id="685588"/>
    <lineage>
        <taxon>Eukaryota</taxon>
        <taxon>Fungi</taxon>
        <taxon>Dikarya</taxon>
        <taxon>Basidiomycota</taxon>
        <taxon>Agaricomycotina</taxon>
        <taxon>Agaricomycetes</taxon>
        <taxon>Agaricomycetidae</taxon>
        <taxon>Agaricales</taxon>
        <taxon>Agaricineae</taxon>
        <taxon>Strophariaceae</taxon>
        <taxon>Galerina</taxon>
    </lineage>
</organism>
<feature type="region of interest" description="Disordered" evidence="4">
    <location>
        <begin position="1297"/>
        <end position="1316"/>
    </location>
</feature>
<protein>
    <recommendedName>
        <fullName evidence="5">PROP1-like PPR domain-containing protein</fullName>
    </recommendedName>
</protein>
<dbReference type="Pfam" id="PF17177">
    <property type="entry name" value="PPR_long"/>
    <property type="match status" value="1"/>
</dbReference>
<reference evidence="7" key="1">
    <citation type="journal article" date="2014" name="Proc. Natl. Acad. Sci. U.S.A.">
        <title>Extensive sampling of basidiomycete genomes demonstrates inadequacy of the white-rot/brown-rot paradigm for wood decay fungi.</title>
        <authorList>
            <person name="Riley R."/>
            <person name="Salamov A.A."/>
            <person name="Brown D.W."/>
            <person name="Nagy L.G."/>
            <person name="Floudas D."/>
            <person name="Held B.W."/>
            <person name="Levasseur A."/>
            <person name="Lombard V."/>
            <person name="Morin E."/>
            <person name="Otillar R."/>
            <person name="Lindquist E.A."/>
            <person name="Sun H."/>
            <person name="LaButti K.M."/>
            <person name="Schmutz J."/>
            <person name="Jabbour D."/>
            <person name="Luo H."/>
            <person name="Baker S.E."/>
            <person name="Pisabarro A.G."/>
            <person name="Walton J.D."/>
            <person name="Blanchette R.A."/>
            <person name="Henrissat B."/>
            <person name="Martin F."/>
            <person name="Cullen D."/>
            <person name="Hibbett D.S."/>
            <person name="Grigoriev I.V."/>
        </authorList>
    </citation>
    <scope>NUCLEOTIDE SEQUENCE [LARGE SCALE GENOMIC DNA]</scope>
    <source>
        <strain evidence="7">CBS 339.88</strain>
    </source>
</reference>
<dbReference type="EMBL" id="KL142383">
    <property type="protein sequence ID" value="KDR74356.1"/>
    <property type="molecule type" value="Genomic_DNA"/>
</dbReference>
<sequence length="1374" mass="151680">MLPHLLHSTTRAVAVVQNQTHTIRNVLQLQSSGPSSGSGSNWGNGPGPGGSKFNTGSRFYAGYNSAGRAVTQANAVTSYDGTVSQADDTEDIVPRRTILPTPPKRHRMRSSSVSLSVAGRTERGEKMGVLKTVQLHARGRHAFASIETLASAKKRLLADTTEPPPPPPSGPLLIRRNSTSAPLSPLLDASTPLPSEETKQLTRPNTPVQTKVPTPTPSPAPAPAQEAVDPFISRFQYLAKTSDEAAVAEALRKMLLAVAKPTVEQFNAALQATIETRTAGQPLNSIIKLYNTMLERSILPTVQTYENLIHALVDRDTEVHKAILSLEMRMKRAPLEGRREAATLEADQGRIAKLREEDNFPSAMSLFEGVLAIGAKDQLSHATYTRLLSSCANHSDVNAAIHIFAQLESIKDMKLGPGIYRNMILTFSNAKKIENAEQTFEAFIAASQTGNLKRYPVTLADAERRSQILVWNVMIEAYFRASMPDKAIELVDRMLHSTAGDNFLPHHTPIATSSTFTTVIAGFILSGDLQSARTWFDNLLGQERTPANPFEGLDGKAMRPDSVAWHLMIDALAAEGNLEELNRLYTIMKSICEEDNLQIRPADHIIIHRANMNNLQNLDNDAALQTLQFLLDDLAGFESDQENWVMKVDICNEFVSRGYYDTPCALIGEAVLQELQKFGNALPPHRLLWLQKISLDFMNHVYNSVAAGKGELPFLSALGLARVGFNLSLKQELKFAPFILHSYGHIRSLSLLPYEELYAEDWNILISYAVHFEDNALKGNPNDLHVVPNFAFNGLASLMDDMASHGVQFDTVHPDTRRKVVEVLGLQYGEQGRDELLGRLGPTYLEASREFGELQYSSLENSLTQSPDSSSSLRTETSATSVDSFPNLTIDRYHSRVVEEALRANSRSSERYALEAYELFQKGLEKGVVPQILTFGHLIESLGRLNDLDKVRELYSVAQSTLPLLHHNQQHAAWVRIEDSMIIALAHSGHVDAAHVHRLRILEQGGCPSSDAYGVLIQHVKDTTDDASAGLSLFQEAIERGVRPNLYLYNNIISKLSKARKADYALELFQQMKASGVNPSSITYGAVIGACARVGDVVSAENLYHEMTHAPDFKPRVPPYNTMMQLYTTTKPNRRSVLYYRDEMRQAGVRPSAHTYKLLLDAYGSIEPVDLKSMDAVFAELQQNTTVEITGAHFASLINAYGCVSKDLDKALAIFESMHRIPRAPPPDAVVFEAVVNVIVAHKRTDLIPIYISKMTQAGVHMTAYIANFLIKGYANVNDMEQARVVFEALADPPTGVAAPNNHAPHSPSSSPEVPVMEPVYREPSTWEVMVRAELGAGNRDAAIGLLERLRERQYPEAVYNRISGVLTDHSVPL</sequence>
<dbReference type="InterPro" id="IPR011990">
    <property type="entry name" value="TPR-like_helical_dom_sf"/>
</dbReference>
<feature type="domain" description="PROP1-like PPR" evidence="5">
    <location>
        <begin position="1024"/>
        <end position="1161"/>
    </location>
</feature>
<dbReference type="Proteomes" id="UP000027222">
    <property type="component" value="Unassembled WGS sequence"/>
</dbReference>
<keyword evidence="2" id="KW-0677">Repeat</keyword>
<dbReference type="HOGENOM" id="CLU_002074_1_0_1"/>
<dbReference type="PANTHER" id="PTHR46128">
    <property type="entry name" value="MITOCHONDRIAL GROUP I INTRON SPLICING FACTOR CCM1"/>
    <property type="match status" value="1"/>
</dbReference>
<evidence type="ECO:0000259" key="5">
    <source>
        <dbReference type="Pfam" id="PF17177"/>
    </source>
</evidence>